<proteinExistence type="predicted"/>
<sequence>MKSQCYLHGYPLECQNQLQDLFNLIREGEEFITLERIFKLLRAWQYEVPFSNLCKLLRKANQACHLNAKNYVNEMAFHQLVHNPDIQMSYKPKKDETVGTPPTLYGLFKRIGEQIERKRLQEKVNDESITNKEKFNFMLQLLQVGSPRNERENSIVVEKVKSVRKFKDDEFKMLIKPKKTKRKAESMQDPPQVSVETKFTKLPNATLHLPTSRIRRLHDRMMQQMDEIRMDPNVQKLSNIIHKSQGNLSIRLPQIQYI</sequence>
<dbReference type="AlphaFoldDB" id="A0A8S1RFR5"/>
<evidence type="ECO:0000313" key="1">
    <source>
        <dbReference type="EMBL" id="CAD8126557.1"/>
    </source>
</evidence>
<dbReference type="OrthoDB" id="300578at2759"/>
<keyword evidence="2" id="KW-1185">Reference proteome</keyword>
<accession>A0A8S1RFR5</accession>
<protein>
    <submittedName>
        <fullName evidence="1">Uncharacterized protein</fullName>
    </submittedName>
</protein>
<dbReference type="EMBL" id="CAJJDN010000168">
    <property type="protein sequence ID" value="CAD8126557.1"/>
    <property type="molecule type" value="Genomic_DNA"/>
</dbReference>
<evidence type="ECO:0000313" key="2">
    <source>
        <dbReference type="Proteomes" id="UP000692954"/>
    </source>
</evidence>
<dbReference type="Proteomes" id="UP000692954">
    <property type="component" value="Unassembled WGS sequence"/>
</dbReference>
<organism evidence="1 2">
    <name type="scientific">Paramecium sonneborni</name>
    <dbReference type="NCBI Taxonomy" id="65129"/>
    <lineage>
        <taxon>Eukaryota</taxon>
        <taxon>Sar</taxon>
        <taxon>Alveolata</taxon>
        <taxon>Ciliophora</taxon>
        <taxon>Intramacronucleata</taxon>
        <taxon>Oligohymenophorea</taxon>
        <taxon>Peniculida</taxon>
        <taxon>Parameciidae</taxon>
        <taxon>Paramecium</taxon>
    </lineage>
</organism>
<gene>
    <name evidence="1" type="ORF">PSON_ATCC_30995.1.T1680058</name>
</gene>
<reference evidence="1" key="1">
    <citation type="submission" date="2021-01" db="EMBL/GenBank/DDBJ databases">
        <authorList>
            <consortium name="Genoscope - CEA"/>
            <person name="William W."/>
        </authorList>
    </citation>
    <scope>NUCLEOTIDE SEQUENCE</scope>
</reference>
<comment type="caution">
    <text evidence="1">The sequence shown here is derived from an EMBL/GenBank/DDBJ whole genome shotgun (WGS) entry which is preliminary data.</text>
</comment>
<name>A0A8S1RFR5_9CILI</name>